<proteinExistence type="predicted"/>
<keyword evidence="1" id="KW-0472">Membrane</keyword>
<name>A0A6C0BZ33_9ZZZZ</name>
<sequence>MTSDIIKMCINLLNEEPVKAELKQIYTPVITVVLDKLMPYIYLALIFLLLNFLLILMIFFLLVRTKIPSFSNIFYRLRY</sequence>
<keyword evidence="1" id="KW-0812">Transmembrane</keyword>
<keyword evidence="1" id="KW-1133">Transmembrane helix</keyword>
<protein>
    <submittedName>
        <fullName evidence="2">Uncharacterized protein</fullName>
    </submittedName>
</protein>
<accession>A0A6C0BZ33</accession>
<evidence type="ECO:0000313" key="2">
    <source>
        <dbReference type="EMBL" id="QHS96543.1"/>
    </source>
</evidence>
<dbReference type="AlphaFoldDB" id="A0A6C0BZ33"/>
<dbReference type="EMBL" id="MN739271">
    <property type="protein sequence ID" value="QHS96543.1"/>
    <property type="molecule type" value="Genomic_DNA"/>
</dbReference>
<evidence type="ECO:0000256" key="1">
    <source>
        <dbReference type="SAM" id="Phobius"/>
    </source>
</evidence>
<reference evidence="2" key="1">
    <citation type="journal article" date="2020" name="Nature">
        <title>Giant virus diversity and host interactions through global metagenomics.</title>
        <authorList>
            <person name="Schulz F."/>
            <person name="Roux S."/>
            <person name="Paez-Espino D."/>
            <person name="Jungbluth S."/>
            <person name="Walsh D.A."/>
            <person name="Denef V.J."/>
            <person name="McMahon K.D."/>
            <person name="Konstantinidis K.T."/>
            <person name="Eloe-Fadrosh E.A."/>
            <person name="Kyrpides N.C."/>
            <person name="Woyke T."/>
        </authorList>
    </citation>
    <scope>NUCLEOTIDE SEQUENCE</scope>
    <source>
        <strain evidence="2">GVMAG-M-3300020166-18</strain>
    </source>
</reference>
<feature type="transmembrane region" description="Helical" evidence="1">
    <location>
        <begin position="40"/>
        <end position="63"/>
    </location>
</feature>
<organism evidence="2">
    <name type="scientific">viral metagenome</name>
    <dbReference type="NCBI Taxonomy" id="1070528"/>
    <lineage>
        <taxon>unclassified sequences</taxon>
        <taxon>metagenomes</taxon>
        <taxon>organismal metagenomes</taxon>
    </lineage>
</organism>